<evidence type="ECO:0000256" key="3">
    <source>
        <dbReference type="SAM" id="SignalP"/>
    </source>
</evidence>
<keyword evidence="3" id="KW-0732">Signal</keyword>
<dbReference type="AlphaFoldDB" id="A0AAN7WCL9"/>
<evidence type="ECO:0000256" key="1">
    <source>
        <dbReference type="ARBA" id="ARBA00010088"/>
    </source>
</evidence>
<dbReference type="InterPro" id="IPR000073">
    <property type="entry name" value="AB_hydrolase_1"/>
</dbReference>
<dbReference type="GO" id="GO:0016787">
    <property type="term" value="F:hydrolase activity"/>
    <property type="evidence" value="ECO:0007669"/>
    <property type="project" value="UniProtKB-KW"/>
</dbReference>
<evidence type="ECO:0008006" key="8">
    <source>
        <dbReference type="Google" id="ProtNLM"/>
    </source>
</evidence>
<dbReference type="Pfam" id="PF00561">
    <property type="entry name" value="Abhydrolase_1"/>
    <property type="match status" value="1"/>
</dbReference>
<feature type="domain" description="AB hydrolase-1" evidence="4">
    <location>
        <begin position="118"/>
        <end position="281"/>
    </location>
</feature>
<sequence length="502" mass="53920">MTRCTITDFVLLLSTGVAAISPPTASETLKHNSSAVLWTDCSTTYGPGFTCANYSVPVDWRNPSSEHIVLGMNRYQSNATSRNGGKKNLFVNYGGPGIITTQTLPLTLVGFSDEITSEFDLIALDPRGIGSSSPLQCDVDLWNKRISLFPNTEADFDRLVHHNEAFGRSCLEKSGKLLYHMDTQSVARDFEAIRIALGDEPINFLGLSYGSQIAYQYAQLFPHNIRTLVGDGILDHTESESSLLASEAQTYEDSFNRFAAWAGMSNESALVGQDVAALVDQLVSKANHSPIPVGSGPGHFDDITGDEILFNLQGVLISKTAGIGPGWPAVSQILALAATGNGTGLASLAPAAAKGDVQGNSVLFGGLAVNCADWPSITSTKVSDLLYKQQLTENWAPHTRGRTQSYTAQTRCIGWPAPVVNTHQQQIEVHTQTPVLLVQSLHDPECSYTWAVNVQAQILSATLLTRDGDGHTSYFLGGETTAAMNAYLVNLTVPVPNTVLES</sequence>
<dbReference type="Pfam" id="PF08386">
    <property type="entry name" value="Abhydrolase_4"/>
    <property type="match status" value="1"/>
</dbReference>
<evidence type="ECO:0000313" key="6">
    <source>
        <dbReference type="EMBL" id="KAK5703116.1"/>
    </source>
</evidence>
<feature type="chain" id="PRO_5043021277" description="AB hydrolase-1 domain-containing protein" evidence="3">
    <location>
        <begin position="20"/>
        <end position="502"/>
    </location>
</feature>
<protein>
    <recommendedName>
        <fullName evidence="8">AB hydrolase-1 domain-containing protein</fullName>
    </recommendedName>
</protein>
<organism evidence="6 7">
    <name type="scientific">Elasticomyces elasticus</name>
    <dbReference type="NCBI Taxonomy" id="574655"/>
    <lineage>
        <taxon>Eukaryota</taxon>
        <taxon>Fungi</taxon>
        <taxon>Dikarya</taxon>
        <taxon>Ascomycota</taxon>
        <taxon>Pezizomycotina</taxon>
        <taxon>Dothideomycetes</taxon>
        <taxon>Dothideomycetidae</taxon>
        <taxon>Mycosphaerellales</taxon>
        <taxon>Teratosphaeriaceae</taxon>
        <taxon>Elasticomyces</taxon>
    </lineage>
</organism>
<gene>
    <name evidence="6" type="ORF">LTR97_004065</name>
</gene>
<proteinExistence type="inferred from homology"/>
<dbReference type="Gene3D" id="3.40.50.1820">
    <property type="entry name" value="alpha/beta hydrolase"/>
    <property type="match status" value="1"/>
</dbReference>
<name>A0AAN7WCL9_9PEZI</name>
<dbReference type="InterPro" id="IPR051601">
    <property type="entry name" value="Serine_prot/Carboxylest_S33"/>
</dbReference>
<keyword evidence="2" id="KW-0378">Hydrolase</keyword>
<dbReference type="Proteomes" id="UP001310594">
    <property type="component" value="Unassembled WGS sequence"/>
</dbReference>
<dbReference type="PANTHER" id="PTHR43248">
    <property type="entry name" value="2-SUCCINYL-6-HYDROXY-2,4-CYCLOHEXADIENE-1-CARBOXYLATE SYNTHASE"/>
    <property type="match status" value="1"/>
</dbReference>
<evidence type="ECO:0000313" key="7">
    <source>
        <dbReference type="Proteomes" id="UP001310594"/>
    </source>
</evidence>
<evidence type="ECO:0000259" key="4">
    <source>
        <dbReference type="Pfam" id="PF00561"/>
    </source>
</evidence>
<feature type="signal peptide" evidence="3">
    <location>
        <begin position="1"/>
        <end position="19"/>
    </location>
</feature>
<evidence type="ECO:0000259" key="5">
    <source>
        <dbReference type="Pfam" id="PF08386"/>
    </source>
</evidence>
<feature type="domain" description="Peptidase S33 tripeptidyl aminopeptidase-like C-terminal" evidence="5">
    <location>
        <begin position="403"/>
        <end position="498"/>
    </location>
</feature>
<dbReference type="PANTHER" id="PTHR43248:SF30">
    <property type="entry name" value="AB HYDROLASE-1 DOMAIN-CONTAINING PROTEIN"/>
    <property type="match status" value="1"/>
</dbReference>
<reference evidence="6" key="1">
    <citation type="submission" date="2023-08" db="EMBL/GenBank/DDBJ databases">
        <title>Black Yeasts Isolated from many extreme environments.</title>
        <authorList>
            <person name="Coleine C."/>
            <person name="Stajich J.E."/>
            <person name="Selbmann L."/>
        </authorList>
    </citation>
    <scope>NUCLEOTIDE SEQUENCE</scope>
    <source>
        <strain evidence="6">CCFEE 5810</strain>
    </source>
</reference>
<dbReference type="SUPFAM" id="SSF53474">
    <property type="entry name" value="alpha/beta-Hydrolases"/>
    <property type="match status" value="1"/>
</dbReference>
<dbReference type="InterPro" id="IPR029058">
    <property type="entry name" value="AB_hydrolase_fold"/>
</dbReference>
<comment type="caution">
    <text evidence="6">The sequence shown here is derived from an EMBL/GenBank/DDBJ whole genome shotgun (WGS) entry which is preliminary data.</text>
</comment>
<dbReference type="EMBL" id="JAVRQU010000005">
    <property type="protein sequence ID" value="KAK5703116.1"/>
    <property type="molecule type" value="Genomic_DNA"/>
</dbReference>
<dbReference type="InterPro" id="IPR013595">
    <property type="entry name" value="Pept_S33_TAP-like_C"/>
</dbReference>
<accession>A0AAN7WCL9</accession>
<evidence type="ECO:0000256" key="2">
    <source>
        <dbReference type="ARBA" id="ARBA00022801"/>
    </source>
</evidence>
<comment type="similarity">
    <text evidence="1">Belongs to the peptidase S33 family.</text>
</comment>